<keyword evidence="2" id="KW-1185">Reference proteome</keyword>
<name>A0ACB0ZJF5_MELEN</name>
<gene>
    <name evidence="1" type="ORF">MENTE1834_LOCUS25457</name>
</gene>
<dbReference type="EMBL" id="CAVMJV010000035">
    <property type="protein sequence ID" value="CAK5078406.1"/>
    <property type="molecule type" value="Genomic_DNA"/>
</dbReference>
<reference evidence="1" key="1">
    <citation type="submission" date="2023-11" db="EMBL/GenBank/DDBJ databases">
        <authorList>
            <person name="Poullet M."/>
        </authorList>
    </citation>
    <scope>NUCLEOTIDE SEQUENCE</scope>
    <source>
        <strain evidence="1">E1834</strain>
    </source>
</reference>
<proteinExistence type="predicted"/>
<accession>A0ACB0ZJF5</accession>
<dbReference type="Proteomes" id="UP001497535">
    <property type="component" value="Unassembled WGS sequence"/>
</dbReference>
<sequence>MFGISKFPNVLGIKQKKNYQFSLKLKKVMAKNKRALNLPHPVCSTRSTPREKIREALGALGWPLTQGAISTILAVVVLADVPAYMIVTFFKTVFLAITLGLLHGLVFLPVALVLFVRGCCTGNTHVIQVN</sequence>
<comment type="caution">
    <text evidence="1">The sequence shown here is derived from an EMBL/GenBank/DDBJ whole genome shotgun (WGS) entry which is preliminary data.</text>
</comment>
<evidence type="ECO:0000313" key="1">
    <source>
        <dbReference type="EMBL" id="CAK5078406.1"/>
    </source>
</evidence>
<evidence type="ECO:0000313" key="2">
    <source>
        <dbReference type="Proteomes" id="UP001497535"/>
    </source>
</evidence>
<protein>
    <submittedName>
        <fullName evidence="1">Uncharacterized protein</fullName>
    </submittedName>
</protein>
<organism evidence="1 2">
    <name type="scientific">Meloidogyne enterolobii</name>
    <name type="common">Root-knot nematode worm</name>
    <name type="synonym">Meloidogyne mayaguensis</name>
    <dbReference type="NCBI Taxonomy" id="390850"/>
    <lineage>
        <taxon>Eukaryota</taxon>
        <taxon>Metazoa</taxon>
        <taxon>Ecdysozoa</taxon>
        <taxon>Nematoda</taxon>
        <taxon>Chromadorea</taxon>
        <taxon>Rhabditida</taxon>
        <taxon>Tylenchina</taxon>
        <taxon>Tylenchomorpha</taxon>
        <taxon>Tylenchoidea</taxon>
        <taxon>Meloidogynidae</taxon>
        <taxon>Meloidogyninae</taxon>
        <taxon>Meloidogyne</taxon>
    </lineage>
</organism>